<dbReference type="InterPro" id="IPR013106">
    <property type="entry name" value="Ig_V-set"/>
</dbReference>
<dbReference type="InterPro" id="IPR036179">
    <property type="entry name" value="Ig-like_dom_sf"/>
</dbReference>
<keyword evidence="2" id="KW-1185">Reference proteome</keyword>
<dbReference type="Gene3D" id="2.60.40.10">
    <property type="entry name" value="Immunoglobulins"/>
    <property type="match status" value="1"/>
</dbReference>
<dbReference type="Pfam" id="PF07686">
    <property type="entry name" value="V-set"/>
    <property type="match status" value="1"/>
</dbReference>
<sequence>MLEQMIIAMPILLTLFHAQLTESSSSCNLDKGQIREIIRVNENATASVSCPALEDTKITISLYKGDQKLHSTNLSDLHNNQSWQRFQVHKQRFSVSYKILRTKASDTGLYECKIDTEDTLKNEQSKFQLLLVKDSLHRIESSFTCPTDQTLPHRVGIGVSAVYIVFITVYTIYLIYKFKNTEPPENPYINTRPRGFRRR</sequence>
<dbReference type="InterPro" id="IPR013783">
    <property type="entry name" value="Ig-like_fold"/>
</dbReference>
<organism evidence="1 2">
    <name type="scientific">Cirrhinus molitorella</name>
    <name type="common">mud carp</name>
    <dbReference type="NCBI Taxonomy" id="172907"/>
    <lineage>
        <taxon>Eukaryota</taxon>
        <taxon>Metazoa</taxon>
        <taxon>Chordata</taxon>
        <taxon>Craniata</taxon>
        <taxon>Vertebrata</taxon>
        <taxon>Euteleostomi</taxon>
        <taxon>Actinopterygii</taxon>
        <taxon>Neopterygii</taxon>
        <taxon>Teleostei</taxon>
        <taxon>Ostariophysi</taxon>
        <taxon>Cypriniformes</taxon>
        <taxon>Cyprinidae</taxon>
        <taxon>Labeoninae</taxon>
        <taxon>Labeonini</taxon>
        <taxon>Cirrhinus</taxon>
    </lineage>
</organism>
<dbReference type="Proteomes" id="UP001187343">
    <property type="component" value="Unassembled WGS sequence"/>
</dbReference>
<protein>
    <submittedName>
        <fullName evidence="1">Uncharacterized protein</fullName>
    </submittedName>
</protein>
<accession>A0AA88TSA7</accession>
<proteinExistence type="predicted"/>
<dbReference type="AlphaFoldDB" id="A0AA88TSA7"/>
<evidence type="ECO:0000313" key="1">
    <source>
        <dbReference type="EMBL" id="KAK2905215.1"/>
    </source>
</evidence>
<comment type="caution">
    <text evidence="1">The sequence shown here is derived from an EMBL/GenBank/DDBJ whole genome shotgun (WGS) entry which is preliminary data.</text>
</comment>
<dbReference type="SMART" id="SM00409">
    <property type="entry name" value="IG"/>
    <property type="match status" value="1"/>
</dbReference>
<gene>
    <name evidence="1" type="ORF">Q8A67_007014</name>
</gene>
<evidence type="ECO:0000313" key="2">
    <source>
        <dbReference type="Proteomes" id="UP001187343"/>
    </source>
</evidence>
<name>A0AA88TSA7_9TELE</name>
<dbReference type="SUPFAM" id="SSF48726">
    <property type="entry name" value="Immunoglobulin"/>
    <property type="match status" value="1"/>
</dbReference>
<dbReference type="EMBL" id="JAUYZG010000006">
    <property type="protein sequence ID" value="KAK2905215.1"/>
    <property type="molecule type" value="Genomic_DNA"/>
</dbReference>
<dbReference type="InterPro" id="IPR003599">
    <property type="entry name" value="Ig_sub"/>
</dbReference>
<reference evidence="1" key="1">
    <citation type="submission" date="2023-08" db="EMBL/GenBank/DDBJ databases">
        <title>Chromosome-level Genome Assembly of mud carp (Cirrhinus molitorella).</title>
        <authorList>
            <person name="Liu H."/>
        </authorList>
    </citation>
    <scope>NUCLEOTIDE SEQUENCE</scope>
    <source>
        <strain evidence="1">Prfri</strain>
        <tissue evidence="1">Muscle</tissue>
    </source>
</reference>